<comment type="caution">
    <text evidence="2">The sequence shown here is derived from an EMBL/GenBank/DDBJ whole genome shotgun (WGS) entry which is preliminary data.</text>
</comment>
<dbReference type="AlphaFoldDB" id="A0A4R5QEF7"/>
<name>A0A4R5QEF7_9PROT</name>
<dbReference type="EMBL" id="SMSJ01000019">
    <property type="protein sequence ID" value="TDH61584.1"/>
    <property type="molecule type" value="Genomic_DNA"/>
</dbReference>
<feature type="domain" description="DUF7380" evidence="1">
    <location>
        <begin position="20"/>
        <end position="183"/>
    </location>
</feature>
<dbReference type="Proteomes" id="UP000295096">
    <property type="component" value="Unassembled WGS sequence"/>
</dbReference>
<dbReference type="Pfam" id="PF24098">
    <property type="entry name" value="DUF7380"/>
    <property type="match status" value="1"/>
</dbReference>
<protein>
    <recommendedName>
        <fullName evidence="1">DUF7380 domain-containing protein</fullName>
    </recommendedName>
</protein>
<keyword evidence="3" id="KW-1185">Reference proteome</keyword>
<proteinExistence type="predicted"/>
<evidence type="ECO:0000313" key="3">
    <source>
        <dbReference type="Proteomes" id="UP000295096"/>
    </source>
</evidence>
<dbReference type="RefSeq" id="WP_133289566.1">
    <property type="nucleotide sequence ID" value="NZ_SMSJ01000019.1"/>
</dbReference>
<reference evidence="2 3" key="1">
    <citation type="journal article" date="2016" name="J. Microbiol.">
        <title>Dankookia rubra gen. nov., sp. nov., an alphaproteobacterium isolated from sediment of a shallow stream.</title>
        <authorList>
            <person name="Kim W.H."/>
            <person name="Kim D.H."/>
            <person name="Kang K."/>
            <person name="Ahn T.Y."/>
        </authorList>
    </citation>
    <scope>NUCLEOTIDE SEQUENCE [LARGE SCALE GENOMIC DNA]</scope>
    <source>
        <strain evidence="2 3">JCM30602</strain>
    </source>
</reference>
<dbReference type="InterPro" id="IPR055804">
    <property type="entry name" value="DUF7380"/>
</dbReference>
<organism evidence="2 3">
    <name type="scientific">Dankookia rubra</name>
    <dbReference type="NCBI Taxonomy" id="1442381"/>
    <lineage>
        <taxon>Bacteria</taxon>
        <taxon>Pseudomonadati</taxon>
        <taxon>Pseudomonadota</taxon>
        <taxon>Alphaproteobacteria</taxon>
        <taxon>Acetobacterales</taxon>
        <taxon>Roseomonadaceae</taxon>
        <taxon>Dankookia</taxon>
    </lineage>
</organism>
<accession>A0A4R5QEF7</accession>
<sequence>MAPANTILDELAVDPAVLGRANLAAVLGTLVNTRPHDLRTAFSSAAASAEADPPLAKLYTLLALAFEPVLRPQQVQEPFAPMMTFEGGGRTLVPADFAAAHLEVFGAALDAGLPPVFNARLADILWARRHTGGGGPAKHAAMAVEAYLADARVKQNSEDWVYAPKSLERALRLSYLVDRRGESTHRSARQATAELAAAFEAARQWRGFLDANRLMHEFGIGEPTTNAEACERAADAAAATGGELLAEGLWDQAVAFWRRARDDARAEQAVMRTVDLAVRQSEAREADSASVAAHFLEVAIKRLRTMPVKSRGDRENELRARLTVQQARIEAELAVMSTSFDGRETWERAEAAVAGKPLADALAAYVMRLRPQSVSDLREQVSEDAERFVFMHLAPIVITAADGKTVRQVPSMGSSDPAEREAAVRYHMVRHANFHQHLCGSTYVEAGRRAIAAEHAVAARDLLPFVARSSFVPPGREHQWVKAFAAAFDDDFTTATHLLVPQLEHALRMLLRTAGHTAVSIDRFMQQEDWNLNQMLLNEGRATTEAIL</sequence>
<dbReference type="OrthoDB" id="5519791at2"/>
<evidence type="ECO:0000259" key="1">
    <source>
        <dbReference type="Pfam" id="PF24098"/>
    </source>
</evidence>
<evidence type="ECO:0000313" key="2">
    <source>
        <dbReference type="EMBL" id="TDH61584.1"/>
    </source>
</evidence>
<gene>
    <name evidence="2" type="ORF">E2C06_15735</name>
</gene>